<evidence type="ECO:0000256" key="4">
    <source>
        <dbReference type="ARBA" id="ARBA00022723"/>
    </source>
</evidence>
<dbReference type="EMBL" id="CP123967">
    <property type="protein sequence ID" value="WGT47680.1"/>
    <property type="molecule type" value="Genomic_DNA"/>
</dbReference>
<evidence type="ECO:0000256" key="6">
    <source>
        <dbReference type="RuleBase" id="RU004466"/>
    </source>
</evidence>
<evidence type="ECO:0000313" key="7">
    <source>
        <dbReference type="EMBL" id="WGT47680.1"/>
    </source>
</evidence>
<accession>A0ABY8PYV0</accession>
<gene>
    <name evidence="7" type="ORF">QH948_02575</name>
</gene>
<dbReference type="PANTHER" id="PTHR12001">
    <property type="entry name" value="GERANYLGERANYL PYROPHOSPHATE SYNTHASE"/>
    <property type="match status" value="1"/>
</dbReference>
<reference evidence="7 8" key="1">
    <citation type="journal article" date="2008" name="Int. J. Syst. Evol. Microbiol.">
        <title>Tessaracoccus flavescens sp. nov., isolated from marine sediment.</title>
        <authorList>
            <person name="Lee D.W."/>
            <person name="Lee S.D."/>
        </authorList>
    </citation>
    <scope>NUCLEOTIDE SEQUENCE [LARGE SCALE GENOMIC DNA]</scope>
    <source>
        <strain evidence="7 8">T21</strain>
    </source>
</reference>
<keyword evidence="5" id="KW-0460">Magnesium</keyword>
<evidence type="ECO:0000313" key="8">
    <source>
        <dbReference type="Proteomes" id="UP001244136"/>
    </source>
</evidence>
<dbReference type="PROSITE" id="PS00723">
    <property type="entry name" value="POLYPRENYL_SYNTHASE_1"/>
    <property type="match status" value="1"/>
</dbReference>
<dbReference type="InterPro" id="IPR033749">
    <property type="entry name" value="Polyprenyl_synt_CS"/>
</dbReference>
<organism evidence="7 8">
    <name type="scientific">Tessaracoccus lacteus</name>
    <dbReference type="NCBI Taxonomy" id="3041766"/>
    <lineage>
        <taxon>Bacteria</taxon>
        <taxon>Bacillati</taxon>
        <taxon>Actinomycetota</taxon>
        <taxon>Actinomycetes</taxon>
        <taxon>Propionibacteriales</taxon>
        <taxon>Propionibacteriaceae</taxon>
        <taxon>Tessaracoccus</taxon>
    </lineage>
</organism>
<proteinExistence type="inferred from homology"/>
<dbReference type="RefSeq" id="WP_281145391.1">
    <property type="nucleotide sequence ID" value="NZ_CP123967.1"/>
</dbReference>
<dbReference type="CDD" id="cd00685">
    <property type="entry name" value="Trans_IPPS_HT"/>
    <property type="match status" value="1"/>
</dbReference>
<dbReference type="PANTHER" id="PTHR12001:SF85">
    <property type="entry name" value="SHORT CHAIN ISOPRENYL DIPHOSPHATE SYNTHASE"/>
    <property type="match status" value="1"/>
</dbReference>
<evidence type="ECO:0000256" key="2">
    <source>
        <dbReference type="ARBA" id="ARBA00006706"/>
    </source>
</evidence>
<name>A0ABY8PYV0_9ACTN</name>
<dbReference type="SFLD" id="SFLDS00005">
    <property type="entry name" value="Isoprenoid_Synthase_Type_I"/>
    <property type="match status" value="1"/>
</dbReference>
<comment type="cofactor">
    <cofactor evidence="1">
        <name>Mg(2+)</name>
        <dbReference type="ChEBI" id="CHEBI:18420"/>
    </cofactor>
</comment>
<sequence length="358" mass="38983">MSALAREEALTTRQAVGERLEAFFDARSRHAGAYDRHFRHLWDLAYECAFGGKLVRPVLLIDMYDALSDIPDPDVHEKLLDLGAAVELLHFAFLLHDDVIDGDVQRRGRPNLVGALLADAPPGVDPEAAGHWARSGAILMGDLVLAGMHQLVARVDLPVAQRTRILDLIDFTITETVAGEYADVSMGDGILSGALPRVLSTTLRKTATYTFELPLRVAATLAGASTATEETLAAIGRQLGLAFQLQDDLLSTFGIAREHGKDRYSDLREGKQTAIIAFARHTDAWQRLEPLLGNPDLSPAQGALASHLLSECGARAFVEQLVDERYTEVGTLLSDGPVPPRAADLIRSLAEQLRDRRS</sequence>
<dbReference type="Proteomes" id="UP001244136">
    <property type="component" value="Chromosome"/>
</dbReference>
<dbReference type="SUPFAM" id="SSF48576">
    <property type="entry name" value="Terpenoid synthases"/>
    <property type="match status" value="1"/>
</dbReference>
<dbReference type="InterPro" id="IPR000092">
    <property type="entry name" value="Polyprenyl_synt"/>
</dbReference>
<dbReference type="Pfam" id="PF00348">
    <property type="entry name" value="polyprenyl_synt"/>
    <property type="match status" value="1"/>
</dbReference>
<evidence type="ECO:0000256" key="5">
    <source>
        <dbReference type="ARBA" id="ARBA00022842"/>
    </source>
</evidence>
<dbReference type="Gene3D" id="1.10.600.10">
    <property type="entry name" value="Farnesyl Diphosphate Synthase"/>
    <property type="match status" value="1"/>
</dbReference>
<keyword evidence="4" id="KW-0479">Metal-binding</keyword>
<comment type="similarity">
    <text evidence="2 6">Belongs to the FPP/GGPP synthase family.</text>
</comment>
<evidence type="ECO:0000256" key="1">
    <source>
        <dbReference type="ARBA" id="ARBA00001946"/>
    </source>
</evidence>
<protein>
    <submittedName>
        <fullName evidence="7">Polyprenyl synthetase family protein</fullName>
    </submittedName>
</protein>
<keyword evidence="8" id="KW-1185">Reference proteome</keyword>
<keyword evidence="3 6" id="KW-0808">Transferase</keyword>
<dbReference type="InterPro" id="IPR008949">
    <property type="entry name" value="Isoprenoid_synthase_dom_sf"/>
</dbReference>
<evidence type="ECO:0000256" key="3">
    <source>
        <dbReference type="ARBA" id="ARBA00022679"/>
    </source>
</evidence>